<evidence type="ECO:0000313" key="1">
    <source>
        <dbReference type="EMBL" id="KAK7080759.1"/>
    </source>
</evidence>
<dbReference type="EMBL" id="JAXCGZ010005800">
    <property type="protein sequence ID" value="KAK7080759.1"/>
    <property type="molecule type" value="Genomic_DNA"/>
</dbReference>
<proteinExistence type="predicted"/>
<dbReference type="Proteomes" id="UP001381693">
    <property type="component" value="Unassembled WGS sequence"/>
</dbReference>
<sequence length="96" mass="10993">MNTIPSNDFVKEVLHVYDLHWKVLVTNACIDVNCSGFGGDPGVQNQKTPTIVLLTPEEEFHSLGFIARDTYHDLDPKEAKKWLYFDKFKMALHADQ</sequence>
<keyword evidence="1" id="KW-0346">Stress response</keyword>
<evidence type="ECO:0000313" key="2">
    <source>
        <dbReference type="Proteomes" id="UP001381693"/>
    </source>
</evidence>
<dbReference type="PANTHER" id="PTHR14187">
    <property type="entry name" value="ALPHA KINASE/ELONGATION FACTOR 2 KINASE"/>
    <property type="match status" value="1"/>
</dbReference>
<dbReference type="PANTHER" id="PTHR14187:SF46">
    <property type="entry name" value="HEAT SHOCK 70 KDA PROTEIN 12A"/>
    <property type="match status" value="1"/>
</dbReference>
<dbReference type="AlphaFoldDB" id="A0AAN8XK23"/>
<reference evidence="1 2" key="1">
    <citation type="submission" date="2023-11" db="EMBL/GenBank/DDBJ databases">
        <title>Halocaridina rubra genome assembly.</title>
        <authorList>
            <person name="Smith C."/>
        </authorList>
    </citation>
    <scope>NUCLEOTIDE SEQUENCE [LARGE SCALE GENOMIC DNA]</scope>
    <source>
        <strain evidence="1">EP-1</strain>
        <tissue evidence="1">Whole</tissue>
    </source>
</reference>
<protein>
    <submittedName>
        <fullName evidence="1">Heat shock 70 kDa protein 12A</fullName>
    </submittedName>
</protein>
<organism evidence="1 2">
    <name type="scientific">Halocaridina rubra</name>
    <name type="common">Hawaiian red shrimp</name>
    <dbReference type="NCBI Taxonomy" id="373956"/>
    <lineage>
        <taxon>Eukaryota</taxon>
        <taxon>Metazoa</taxon>
        <taxon>Ecdysozoa</taxon>
        <taxon>Arthropoda</taxon>
        <taxon>Crustacea</taxon>
        <taxon>Multicrustacea</taxon>
        <taxon>Malacostraca</taxon>
        <taxon>Eumalacostraca</taxon>
        <taxon>Eucarida</taxon>
        <taxon>Decapoda</taxon>
        <taxon>Pleocyemata</taxon>
        <taxon>Caridea</taxon>
        <taxon>Atyoidea</taxon>
        <taxon>Atyidae</taxon>
        <taxon>Halocaridina</taxon>
    </lineage>
</organism>
<accession>A0AAN8XK23</accession>
<keyword evidence="2" id="KW-1185">Reference proteome</keyword>
<comment type="caution">
    <text evidence="1">The sequence shown here is derived from an EMBL/GenBank/DDBJ whole genome shotgun (WGS) entry which is preliminary data.</text>
</comment>
<name>A0AAN8XK23_HALRR</name>
<gene>
    <name evidence="1" type="primary">HSPA12A_1</name>
    <name evidence="1" type="ORF">SK128_008522</name>
</gene>